<protein>
    <submittedName>
        <fullName evidence="2">Uncharacterized protein</fullName>
    </submittedName>
</protein>
<feature type="compositionally biased region" description="Polar residues" evidence="1">
    <location>
        <begin position="1"/>
        <end position="10"/>
    </location>
</feature>
<reference evidence="2 3" key="1">
    <citation type="submission" date="2012-08" db="EMBL/GenBank/DDBJ databases">
        <title>Oryza genome evolution.</title>
        <authorList>
            <person name="Wing R.A."/>
        </authorList>
    </citation>
    <scope>NUCLEOTIDE SEQUENCE</scope>
</reference>
<evidence type="ECO:0000313" key="3">
    <source>
        <dbReference type="Proteomes" id="UP000032180"/>
    </source>
</evidence>
<reference evidence="2" key="3">
    <citation type="submission" date="2015-04" db="UniProtKB">
        <authorList>
            <consortium name="EnsemblPlants"/>
        </authorList>
    </citation>
    <scope>IDENTIFICATION</scope>
</reference>
<keyword evidence="3" id="KW-1185">Reference proteome</keyword>
<dbReference type="Gramene" id="LPERR08G00700.1">
    <property type="protein sequence ID" value="LPERR08G00700.1"/>
    <property type="gene ID" value="LPERR08G00700"/>
</dbReference>
<feature type="region of interest" description="Disordered" evidence="1">
    <location>
        <begin position="1"/>
        <end position="68"/>
    </location>
</feature>
<dbReference type="HOGENOM" id="CLU_2797624_0_0_1"/>
<name>A0A0D9X3J9_9ORYZ</name>
<proteinExistence type="predicted"/>
<dbReference type="EnsemblPlants" id="LPERR08G00700.1">
    <property type="protein sequence ID" value="LPERR08G00700.1"/>
    <property type="gene ID" value="LPERR08G00700"/>
</dbReference>
<accession>A0A0D9X3J9</accession>
<evidence type="ECO:0000313" key="2">
    <source>
        <dbReference type="EnsemblPlants" id="LPERR08G00700.1"/>
    </source>
</evidence>
<organism evidence="2 3">
    <name type="scientific">Leersia perrieri</name>
    <dbReference type="NCBI Taxonomy" id="77586"/>
    <lineage>
        <taxon>Eukaryota</taxon>
        <taxon>Viridiplantae</taxon>
        <taxon>Streptophyta</taxon>
        <taxon>Embryophyta</taxon>
        <taxon>Tracheophyta</taxon>
        <taxon>Spermatophyta</taxon>
        <taxon>Magnoliopsida</taxon>
        <taxon>Liliopsida</taxon>
        <taxon>Poales</taxon>
        <taxon>Poaceae</taxon>
        <taxon>BOP clade</taxon>
        <taxon>Oryzoideae</taxon>
        <taxon>Oryzeae</taxon>
        <taxon>Oryzinae</taxon>
        <taxon>Leersia</taxon>
    </lineage>
</organism>
<sequence>MTPHSNYTQQGEERGEEEPSPDRPLRRIAPTATQHPVPTTRVEFTPLKRTPTWPQLQEHPHNISRRSN</sequence>
<evidence type="ECO:0000256" key="1">
    <source>
        <dbReference type="SAM" id="MobiDB-lite"/>
    </source>
</evidence>
<dbReference type="Proteomes" id="UP000032180">
    <property type="component" value="Chromosome 8"/>
</dbReference>
<reference evidence="3" key="2">
    <citation type="submission" date="2013-12" db="EMBL/GenBank/DDBJ databases">
        <authorList>
            <person name="Yu Y."/>
            <person name="Lee S."/>
            <person name="de Baynast K."/>
            <person name="Wissotski M."/>
            <person name="Liu L."/>
            <person name="Talag J."/>
            <person name="Goicoechea J."/>
            <person name="Angelova A."/>
            <person name="Jetty R."/>
            <person name="Kudrna D."/>
            <person name="Golser W."/>
            <person name="Rivera L."/>
            <person name="Zhang J."/>
            <person name="Wing R."/>
        </authorList>
    </citation>
    <scope>NUCLEOTIDE SEQUENCE</scope>
</reference>
<dbReference type="AlphaFoldDB" id="A0A0D9X3J9"/>